<evidence type="ECO:0000313" key="3">
    <source>
        <dbReference type="Proteomes" id="UP000267250"/>
    </source>
</evidence>
<evidence type="ECO:0000256" key="1">
    <source>
        <dbReference type="SAM" id="Phobius"/>
    </source>
</evidence>
<organism evidence="2 3">
    <name type="scientific">Anoxybacter fermentans</name>
    <dbReference type="NCBI Taxonomy" id="1323375"/>
    <lineage>
        <taxon>Bacteria</taxon>
        <taxon>Bacillati</taxon>
        <taxon>Bacillota</taxon>
        <taxon>Clostridia</taxon>
        <taxon>Halanaerobiales</taxon>
        <taxon>Anoxybacter</taxon>
    </lineage>
</organism>
<keyword evidence="1" id="KW-1133">Transmembrane helix</keyword>
<feature type="transmembrane region" description="Helical" evidence="1">
    <location>
        <begin position="132"/>
        <end position="153"/>
    </location>
</feature>
<accession>A0A3Q9HSL6</accession>
<dbReference type="KEGG" id="aft:BBF96_13405"/>
<protein>
    <submittedName>
        <fullName evidence="2">Uncharacterized protein</fullName>
    </submittedName>
</protein>
<name>A0A3Q9HSL6_9FIRM</name>
<keyword evidence="1" id="KW-0812">Transmembrane</keyword>
<evidence type="ECO:0000313" key="2">
    <source>
        <dbReference type="EMBL" id="AZR74310.1"/>
    </source>
</evidence>
<sequence length="212" mass="23224">MSRVELSIIGVFVGVMCPLSLFVFGWWLVALLSVYNILNISDNVIVGIAFAGLGVGIILDILGLKNLISRFYTLELRWLVLVYIFWSCIAVAFFMGLPFGNIVLGIIAGVYIGRKHYYAGTSKDLFAMSARYVGIFAALITGILASAIGFMALNDRYTLRMIYSSVGLKPSSITDVANAILVGMGCVVLVVLQFWCTKFAAMFAFRLGKRVT</sequence>
<keyword evidence="1" id="KW-0472">Membrane</keyword>
<feature type="transmembrane region" description="Helical" evidence="1">
    <location>
        <begin position="44"/>
        <end position="64"/>
    </location>
</feature>
<feature type="transmembrane region" description="Helical" evidence="1">
    <location>
        <begin position="173"/>
        <end position="196"/>
    </location>
</feature>
<dbReference type="EMBL" id="CP016379">
    <property type="protein sequence ID" value="AZR74310.1"/>
    <property type="molecule type" value="Genomic_DNA"/>
</dbReference>
<keyword evidence="3" id="KW-1185">Reference proteome</keyword>
<reference evidence="2 3" key="1">
    <citation type="submission" date="2016-07" db="EMBL/GenBank/DDBJ databases">
        <title>Genome and transcriptome analysis of iron-reducing fermentative bacteria Anoxybacter fermentans.</title>
        <authorList>
            <person name="Zeng X."/>
            <person name="Shao Z."/>
        </authorList>
    </citation>
    <scope>NUCLEOTIDE SEQUENCE [LARGE SCALE GENOMIC DNA]</scope>
    <source>
        <strain evidence="2 3">DY22613</strain>
    </source>
</reference>
<dbReference type="RefSeq" id="WP_127017666.1">
    <property type="nucleotide sequence ID" value="NZ_CP016379.1"/>
</dbReference>
<dbReference type="AlphaFoldDB" id="A0A3Q9HSL6"/>
<dbReference type="Proteomes" id="UP000267250">
    <property type="component" value="Chromosome"/>
</dbReference>
<proteinExistence type="predicted"/>
<feature type="transmembrane region" description="Helical" evidence="1">
    <location>
        <begin position="84"/>
        <end position="112"/>
    </location>
</feature>
<feature type="transmembrane region" description="Helical" evidence="1">
    <location>
        <begin position="6"/>
        <end position="32"/>
    </location>
</feature>
<gene>
    <name evidence="2" type="ORF">BBF96_13405</name>
</gene>